<evidence type="ECO:0000313" key="3">
    <source>
        <dbReference type="Proteomes" id="UP000654913"/>
    </source>
</evidence>
<name>A0A7R8ASZ6_9EURO</name>
<sequence>MKLLHLWAASSASCATIARASLLSSDFQVDIDDVTGALVGLRDTQGNGSFMNWVGSPTDTPWLPLGSRWGLGFADLGPDFLHRFYWRDPQISANTSRASHAVSYTAGSLRLDVDRYLSEEDGSFTERYTFVNKGNESLNLAEAKSHAIAVYTPFNDHYTNTSDAIRNRAHAHVWANGGANAWVKMDQMGGFGRNLGLVLTKGSLAGYSIESRDIVTMSNTRGVFLLHPTIPTLQPGESASIEWTLF</sequence>
<protein>
    <submittedName>
        <fullName evidence="2">Uncharacterized protein</fullName>
    </submittedName>
</protein>
<keyword evidence="1" id="KW-0732">Signal</keyword>
<dbReference type="Proteomes" id="UP000654913">
    <property type="component" value="Chromosome 7"/>
</dbReference>
<feature type="signal peptide" evidence="1">
    <location>
        <begin position="1"/>
        <end position="20"/>
    </location>
</feature>
<keyword evidence="3" id="KW-1185">Reference proteome</keyword>
<proteinExistence type="predicted"/>
<dbReference type="OrthoDB" id="4423297at2759"/>
<accession>A0A7R8ASZ6</accession>
<reference evidence="2" key="1">
    <citation type="submission" date="2021-01" db="EMBL/GenBank/DDBJ databases">
        <authorList>
            <consortium name="Aspergillus puulaauensis MK2 genome sequencing consortium"/>
            <person name="Kazuki M."/>
            <person name="Futagami T."/>
        </authorList>
    </citation>
    <scope>NUCLEOTIDE SEQUENCE</scope>
    <source>
        <strain evidence="2">MK2</strain>
    </source>
</reference>
<evidence type="ECO:0000313" key="2">
    <source>
        <dbReference type="EMBL" id="BCS29682.1"/>
    </source>
</evidence>
<dbReference type="RefSeq" id="XP_041561868.1">
    <property type="nucleotide sequence ID" value="XM_041696216.1"/>
</dbReference>
<dbReference type="GeneID" id="64979679"/>
<dbReference type="AlphaFoldDB" id="A0A7R8ASZ6"/>
<organism evidence="2 3">
    <name type="scientific">Aspergillus puulaauensis</name>
    <dbReference type="NCBI Taxonomy" id="1220207"/>
    <lineage>
        <taxon>Eukaryota</taxon>
        <taxon>Fungi</taxon>
        <taxon>Dikarya</taxon>
        <taxon>Ascomycota</taxon>
        <taxon>Pezizomycotina</taxon>
        <taxon>Eurotiomycetes</taxon>
        <taxon>Eurotiomycetidae</taxon>
        <taxon>Eurotiales</taxon>
        <taxon>Aspergillaceae</taxon>
        <taxon>Aspergillus</taxon>
    </lineage>
</organism>
<dbReference type="KEGG" id="apuu:APUU_71252S"/>
<evidence type="ECO:0000256" key="1">
    <source>
        <dbReference type="SAM" id="SignalP"/>
    </source>
</evidence>
<reference evidence="2" key="2">
    <citation type="submission" date="2021-02" db="EMBL/GenBank/DDBJ databases">
        <title>Aspergillus puulaauensis MK2 genome sequence.</title>
        <authorList>
            <person name="Futagami T."/>
            <person name="Mori K."/>
            <person name="Kadooka C."/>
            <person name="Tanaka T."/>
        </authorList>
    </citation>
    <scope>NUCLEOTIDE SEQUENCE</scope>
    <source>
        <strain evidence="2">MK2</strain>
    </source>
</reference>
<feature type="chain" id="PRO_5031034507" evidence="1">
    <location>
        <begin position="21"/>
        <end position="246"/>
    </location>
</feature>
<gene>
    <name evidence="2" type="ORF">APUU_71252S</name>
</gene>
<dbReference type="EMBL" id="AP024449">
    <property type="protein sequence ID" value="BCS29682.1"/>
    <property type="molecule type" value="Genomic_DNA"/>
</dbReference>